<comment type="caution">
    <text evidence="4">The sequence shown here is derived from an EMBL/GenBank/DDBJ whole genome shotgun (WGS) entry which is preliminary data.</text>
</comment>
<comment type="subcellular location">
    <subcellularLocation>
        <location evidence="1">Nucleus</location>
    </subcellularLocation>
</comment>
<dbReference type="EMBL" id="BLXT01004163">
    <property type="protein sequence ID" value="GFO10388.1"/>
    <property type="molecule type" value="Genomic_DNA"/>
</dbReference>
<dbReference type="InterPro" id="IPR029196">
    <property type="entry name" value="HAPSTR1-like"/>
</dbReference>
<dbReference type="PANTHER" id="PTHR31624">
    <property type="entry name" value="UPF0472 PROTEIN C16ORF72"/>
    <property type="match status" value="1"/>
</dbReference>
<dbReference type="Proteomes" id="UP000735302">
    <property type="component" value="Unassembled WGS sequence"/>
</dbReference>
<keyword evidence="5" id="KW-1185">Reference proteome</keyword>
<evidence type="ECO:0000256" key="1">
    <source>
        <dbReference type="ARBA" id="ARBA00004123"/>
    </source>
</evidence>
<evidence type="ECO:0000256" key="2">
    <source>
        <dbReference type="ARBA" id="ARBA00023242"/>
    </source>
</evidence>
<feature type="region of interest" description="Disordered" evidence="3">
    <location>
        <begin position="286"/>
        <end position="317"/>
    </location>
</feature>
<name>A0AAV4ASN4_9GAST</name>
<proteinExistence type="predicted"/>
<organism evidence="4 5">
    <name type="scientific">Plakobranchus ocellatus</name>
    <dbReference type="NCBI Taxonomy" id="259542"/>
    <lineage>
        <taxon>Eukaryota</taxon>
        <taxon>Metazoa</taxon>
        <taxon>Spiralia</taxon>
        <taxon>Lophotrochozoa</taxon>
        <taxon>Mollusca</taxon>
        <taxon>Gastropoda</taxon>
        <taxon>Heterobranchia</taxon>
        <taxon>Euthyneura</taxon>
        <taxon>Panpulmonata</taxon>
        <taxon>Sacoglossa</taxon>
        <taxon>Placobranchoidea</taxon>
        <taxon>Plakobranchidae</taxon>
        <taxon>Plakobranchus</taxon>
    </lineage>
</organism>
<accession>A0AAV4ASN4</accession>
<reference evidence="4 5" key="1">
    <citation type="journal article" date="2021" name="Elife">
        <title>Chloroplast acquisition without the gene transfer in kleptoplastic sea slugs, Plakobranchus ocellatus.</title>
        <authorList>
            <person name="Maeda T."/>
            <person name="Takahashi S."/>
            <person name="Yoshida T."/>
            <person name="Shimamura S."/>
            <person name="Takaki Y."/>
            <person name="Nagai Y."/>
            <person name="Toyoda A."/>
            <person name="Suzuki Y."/>
            <person name="Arimoto A."/>
            <person name="Ishii H."/>
            <person name="Satoh N."/>
            <person name="Nishiyama T."/>
            <person name="Hasebe M."/>
            <person name="Maruyama T."/>
            <person name="Minagawa J."/>
            <person name="Obokata J."/>
            <person name="Shigenobu S."/>
        </authorList>
    </citation>
    <scope>NUCLEOTIDE SEQUENCE [LARGE SCALE GENOMIC DNA]</scope>
</reference>
<evidence type="ECO:0000256" key="3">
    <source>
        <dbReference type="SAM" id="MobiDB-lite"/>
    </source>
</evidence>
<sequence length="317" mass="35044">MACANVPTPSSQGSDSDTIIAGSSGSKFYLDLSSDVNGPNGAQVASTLQSRTDALISGRGTPATDQGVGDFQWQYLVEEEDLNPVEWKINYNPQTVGVMSSSEKYKKINIPGAASQDGCHVLMVPFNKAAESLTKFYKDSLINARECLRLGVQSGRNSRARDIAAWARKKRKCIRREELLAYLCGRSIPAHAHHHPRSRQNRSIERQIPWRSHQSEAYESGEYPVRDALSLQGLNGAMSNISMGYNRPGSTTSSSTSMSRTPAVVEEILFHHHHHHDDLANWGCTTDHHHSSRKRHGSSSATDVNMESPSRKRGKYL</sequence>
<dbReference type="GO" id="GO:0005634">
    <property type="term" value="C:nucleus"/>
    <property type="evidence" value="ECO:0007669"/>
    <property type="project" value="UniProtKB-SubCell"/>
</dbReference>
<dbReference type="Pfam" id="PF15251">
    <property type="entry name" value="TAPR1-like"/>
    <property type="match status" value="1"/>
</dbReference>
<protein>
    <submittedName>
        <fullName evidence="4">Chromosome 16 open reading frame 72</fullName>
    </submittedName>
</protein>
<evidence type="ECO:0000313" key="5">
    <source>
        <dbReference type="Proteomes" id="UP000735302"/>
    </source>
</evidence>
<gene>
    <name evidence="4" type="ORF">PoB_003689300</name>
</gene>
<keyword evidence="2" id="KW-0539">Nucleus</keyword>
<dbReference type="AlphaFoldDB" id="A0AAV4ASN4"/>
<dbReference type="InterPro" id="IPR040308">
    <property type="entry name" value="HAPR1"/>
</dbReference>
<evidence type="ECO:0000313" key="4">
    <source>
        <dbReference type="EMBL" id="GFO10388.1"/>
    </source>
</evidence>
<dbReference type="PANTHER" id="PTHR31624:SF4">
    <property type="entry name" value="CHROMOSOME 16 OPEN READING FRAME 72"/>
    <property type="match status" value="1"/>
</dbReference>